<comment type="caution">
    <text evidence="2">The sequence shown here is derived from an EMBL/GenBank/DDBJ whole genome shotgun (WGS) entry which is preliminary data.</text>
</comment>
<dbReference type="EMBL" id="SNZV01000007">
    <property type="protein sequence ID" value="TDS11735.1"/>
    <property type="molecule type" value="Genomic_DNA"/>
</dbReference>
<evidence type="ECO:0000313" key="3">
    <source>
        <dbReference type="Proteomes" id="UP000294752"/>
    </source>
</evidence>
<reference evidence="2 3" key="1">
    <citation type="submission" date="2019-03" db="EMBL/GenBank/DDBJ databases">
        <title>Genomic Encyclopedia of Type Strains, Phase III (KMG-III): the genomes of soil and plant-associated and newly described type strains.</title>
        <authorList>
            <person name="Whitman W."/>
        </authorList>
    </citation>
    <scope>NUCLEOTIDE SEQUENCE [LARGE SCALE GENOMIC DNA]</scope>
    <source>
        <strain evidence="2 3">CGMCC 1.12801</strain>
    </source>
</reference>
<keyword evidence="1" id="KW-0472">Membrane</keyword>
<organism evidence="2 3">
    <name type="scientific">Sphingobacterium paludis</name>
    <dbReference type="NCBI Taxonomy" id="1476465"/>
    <lineage>
        <taxon>Bacteria</taxon>
        <taxon>Pseudomonadati</taxon>
        <taxon>Bacteroidota</taxon>
        <taxon>Sphingobacteriia</taxon>
        <taxon>Sphingobacteriales</taxon>
        <taxon>Sphingobacteriaceae</taxon>
        <taxon>Sphingobacterium</taxon>
    </lineage>
</organism>
<dbReference type="Proteomes" id="UP000294752">
    <property type="component" value="Unassembled WGS sequence"/>
</dbReference>
<proteinExistence type="predicted"/>
<feature type="transmembrane region" description="Helical" evidence="1">
    <location>
        <begin position="112"/>
        <end position="130"/>
    </location>
</feature>
<dbReference type="AlphaFoldDB" id="A0A4R7CXD3"/>
<gene>
    <name evidence="2" type="ORF">B0I21_10776</name>
</gene>
<sequence>MQRAFFNRICGNVRHTVLPSAMRARIACTWATYTAQQHILRDKQFVLNRVSPLNRVRPTYIPSRYRGRLTKKYDMRTYYYPTAIASFIAAMLSVVCFLLLRFNAVAWIEELLITSIMVSALAVLTGLYSVTIKKSWQAPTELLIGLLFFILYVALHYSLKHMCVIC</sequence>
<accession>A0A4R7CXD3</accession>
<name>A0A4R7CXD3_9SPHI</name>
<keyword evidence="3" id="KW-1185">Reference proteome</keyword>
<keyword evidence="1" id="KW-1133">Transmembrane helix</keyword>
<keyword evidence="1" id="KW-0812">Transmembrane</keyword>
<feature type="transmembrane region" description="Helical" evidence="1">
    <location>
        <begin position="78"/>
        <end position="100"/>
    </location>
</feature>
<protein>
    <submittedName>
        <fullName evidence="2">Uncharacterized protein</fullName>
    </submittedName>
</protein>
<evidence type="ECO:0000256" key="1">
    <source>
        <dbReference type="SAM" id="Phobius"/>
    </source>
</evidence>
<evidence type="ECO:0000313" key="2">
    <source>
        <dbReference type="EMBL" id="TDS11735.1"/>
    </source>
</evidence>
<feature type="transmembrane region" description="Helical" evidence="1">
    <location>
        <begin position="142"/>
        <end position="159"/>
    </location>
</feature>